<keyword evidence="3" id="KW-1185">Reference proteome</keyword>
<feature type="chain" id="PRO_5040912838" evidence="1">
    <location>
        <begin position="19"/>
        <end position="162"/>
    </location>
</feature>
<organism evidence="2 3">
    <name type="scientific">Didymosphaeria variabile</name>
    <dbReference type="NCBI Taxonomy" id="1932322"/>
    <lineage>
        <taxon>Eukaryota</taxon>
        <taxon>Fungi</taxon>
        <taxon>Dikarya</taxon>
        <taxon>Ascomycota</taxon>
        <taxon>Pezizomycotina</taxon>
        <taxon>Dothideomycetes</taxon>
        <taxon>Pleosporomycetidae</taxon>
        <taxon>Pleosporales</taxon>
        <taxon>Massarineae</taxon>
        <taxon>Didymosphaeriaceae</taxon>
        <taxon>Didymosphaeria</taxon>
    </lineage>
</organism>
<evidence type="ECO:0000313" key="3">
    <source>
        <dbReference type="Proteomes" id="UP001140513"/>
    </source>
</evidence>
<keyword evidence="1" id="KW-0732">Signal</keyword>
<dbReference type="OrthoDB" id="10352386at2759"/>
<dbReference type="EMBL" id="JAPEUX010000001">
    <property type="protein sequence ID" value="KAJ4360451.1"/>
    <property type="molecule type" value="Genomic_DNA"/>
</dbReference>
<reference evidence="2" key="1">
    <citation type="submission" date="2022-10" db="EMBL/GenBank/DDBJ databases">
        <title>Tapping the CABI collections for fungal endophytes: first genome assemblies for Collariella, Neodidymelliopsis, Ascochyta clinopodiicola, Didymella pomorum, Didymosphaeria variabile, Neocosmospora piperis and Neocucurbitaria cava.</title>
        <authorList>
            <person name="Hill R."/>
        </authorList>
    </citation>
    <scope>NUCLEOTIDE SEQUENCE</scope>
    <source>
        <strain evidence="2">IMI 356815</strain>
    </source>
</reference>
<dbReference type="RefSeq" id="XP_056076653.1">
    <property type="nucleotide sequence ID" value="XM_056209831.1"/>
</dbReference>
<evidence type="ECO:0000256" key="1">
    <source>
        <dbReference type="SAM" id="SignalP"/>
    </source>
</evidence>
<dbReference type="GeneID" id="80904544"/>
<accession>A0A9W8XW87</accession>
<comment type="caution">
    <text evidence="2">The sequence shown here is derived from an EMBL/GenBank/DDBJ whole genome shotgun (WGS) entry which is preliminary data.</text>
</comment>
<dbReference type="Proteomes" id="UP001140513">
    <property type="component" value="Unassembled WGS sequence"/>
</dbReference>
<gene>
    <name evidence="2" type="ORF">N0V89_001014</name>
</gene>
<sequence>MKFFGTLAAAALCALTAAAPAHFDTKDISTRAAPVDPSTGSDLAENAIVWIIAAYSDEAEGSDQMTKRTESTEPLNKEAEVILLLVSAYGNEVPDAADKRGLHELARRAAVPEEALTNEAEVILLLVSAYGDEVEGADVAKRAATPMEMSAAKRAILQKLKA</sequence>
<evidence type="ECO:0000313" key="2">
    <source>
        <dbReference type="EMBL" id="KAJ4360451.1"/>
    </source>
</evidence>
<protein>
    <submittedName>
        <fullName evidence="2">Uncharacterized protein</fullName>
    </submittedName>
</protein>
<name>A0A9W8XW87_9PLEO</name>
<proteinExistence type="predicted"/>
<dbReference type="AlphaFoldDB" id="A0A9W8XW87"/>
<feature type="signal peptide" evidence="1">
    <location>
        <begin position="1"/>
        <end position="18"/>
    </location>
</feature>